<keyword evidence="2" id="KW-1133">Transmembrane helix</keyword>
<proteinExistence type="predicted"/>
<feature type="region of interest" description="Disordered" evidence="1">
    <location>
        <begin position="230"/>
        <end position="268"/>
    </location>
</feature>
<feature type="compositionally biased region" description="Acidic residues" evidence="1">
    <location>
        <begin position="651"/>
        <end position="664"/>
    </location>
</feature>
<feature type="region of interest" description="Disordered" evidence="1">
    <location>
        <begin position="606"/>
        <end position="683"/>
    </location>
</feature>
<feature type="transmembrane region" description="Helical" evidence="2">
    <location>
        <begin position="205"/>
        <end position="225"/>
    </location>
</feature>
<dbReference type="InterPro" id="IPR021878">
    <property type="entry name" value="TgpA_N"/>
</dbReference>
<feature type="compositionally biased region" description="Low complexity" evidence="1">
    <location>
        <begin position="248"/>
        <end position="258"/>
    </location>
</feature>
<gene>
    <name evidence="4" type="ORF">I8D64_05675</name>
</gene>
<evidence type="ECO:0000313" key="4">
    <source>
        <dbReference type="EMBL" id="MBK0330889.1"/>
    </source>
</evidence>
<feature type="compositionally biased region" description="Low complexity" evidence="1">
    <location>
        <begin position="641"/>
        <end position="650"/>
    </location>
</feature>
<protein>
    <submittedName>
        <fullName evidence="4">Transglutaminase domain-containing protein</fullName>
    </submittedName>
</protein>
<dbReference type="EMBL" id="JAEDAJ010000002">
    <property type="protein sequence ID" value="MBK0330889.1"/>
    <property type="molecule type" value="Genomic_DNA"/>
</dbReference>
<evidence type="ECO:0000259" key="3">
    <source>
        <dbReference type="SMART" id="SM00460"/>
    </source>
</evidence>
<reference evidence="4 5" key="1">
    <citation type="submission" date="2020-12" db="EMBL/GenBank/DDBJ databases">
        <title>Brachybacterium sp. MASK1Z-5, whole genome shotgun sequence.</title>
        <authorList>
            <person name="Tuo L."/>
        </authorList>
    </citation>
    <scope>NUCLEOTIDE SEQUENCE [LARGE SCALE GENOMIC DNA]</scope>
    <source>
        <strain evidence="4 5">MASK1Z-5</strain>
    </source>
</reference>
<feature type="compositionally biased region" description="Polar residues" evidence="1">
    <location>
        <begin position="367"/>
        <end position="385"/>
    </location>
</feature>
<feature type="compositionally biased region" description="Low complexity" evidence="1">
    <location>
        <begin position="1"/>
        <end position="18"/>
    </location>
</feature>
<feature type="region of interest" description="Disordered" evidence="1">
    <location>
        <begin position="816"/>
        <end position="852"/>
    </location>
</feature>
<dbReference type="PANTHER" id="PTHR42736">
    <property type="entry name" value="PROTEIN-GLUTAMINE GAMMA-GLUTAMYLTRANSFERASE"/>
    <property type="match status" value="1"/>
</dbReference>
<dbReference type="Gene3D" id="3.10.620.30">
    <property type="match status" value="1"/>
</dbReference>
<feature type="region of interest" description="Disordered" evidence="1">
    <location>
        <begin position="367"/>
        <end position="399"/>
    </location>
</feature>
<dbReference type="Pfam" id="PF11992">
    <property type="entry name" value="TgpA_N"/>
    <property type="match status" value="1"/>
</dbReference>
<sequence>MSAPAPTGATAASTDPGSRGSEAQSPTRTRTPGEALRERLMARPVRMSLVLAVAVVLAAIPLSQLLDGADWFTLPLGAAVVVGGLGAIVRAFSPRRMRALPVQVVGLILLCVGVEAATGALPVGGPAALVTGQVEVIRQGVSILFQAQAPLVLAPSSRIVVLALIGLVVLALDILCVEGGWHMVTALILLGFMLVPALMRPDGGGFASSVGPILAALAVLAVSGLPDRLGLRRPRGPRGQGADGGEHAPSGAARPAGPGAAGPGAAGDRMGRRAALGLIGAGAVAVATPAVSAVLPRAQDPVFPIDLDRINAWQGRAGALGGAMIDDSVSVRRNLMQGREREMLRMTTDVGQPGYLRLQALTQFDGQSFQAGKQRGSTSRTTSESFSDRRLASSRPDGDPVYDLHITDLIGDRLPTPFPIRWTDAGDSAELARTGASNGELVVDGGARDLSGMRYSVAVDDTSFGPDELRDVSDADMRIPYDNGYVNVSSTPSIHALATEISQQADSEAAYDVATALAAYFHENFEYSLTVTSKPGENPIDAFLAERVGYCEQFAATFALVMNDLSFPTRVSIGFTAGDVDGDARTITNHHAHAWPETWFGPDHGWVRFEPTPAAADNGVSTPTFATDTPDPDESAEDTPSSEATQAEDTTSADEETTEADTTTEDTTTSSESSSASDDGAGPAAVPWWGWGLGGVGVAGALVGGGALARSGVRRRALAAREQRWAQLDASQAAELAWSDVVRAVDYRAWALYLLGWSRLYGKDPVVLELDAALPPGEALTRLLDDAESAGLEVPDGAREAAARIAAAVTTARYAPQSAAAGQARPSAQTLREDADAVRGVVLSRGTPERDR</sequence>
<dbReference type="Pfam" id="PF01841">
    <property type="entry name" value="Transglut_core"/>
    <property type="match status" value="1"/>
</dbReference>
<keyword evidence="5" id="KW-1185">Reference proteome</keyword>
<feature type="transmembrane region" description="Helical" evidence="2">
    <location>
        <begin position="274"/>
        <end position="295"/>
    </location>
</feature>
<keyword evidence="2" id="KW-0472">Membrane</keyword>
<dbReference type="InterPro" id="IPR038765">
    <property type="entry name" value="Papain-like_cys_pep_sf"/>
</dbReference>
<dbReference type="InterPro" id="IPR052901">
    <property type="entry name" value="Bact_TGase-like"/>
</dbReference>
<keyword evidence="2" id="KW-0812">Transmembrane</keyword>
<feature type="transmembrane region" description="Helical" evidence="2">
    <location>
        <begin position="179"/>
        <end position="199"/>
    </location>
</feature>
<organism evidence="4 5">
    <name type="scientific">Brachybacterium halotolerans</name>
    <dbReference type="NCBI Taxonomy" id="2795215"/>
    <lineage>
        <taxon>Bacteria</taxon>
        <taxon>Bacillati</taxon>
        <taxon>Actinomycetota</taxon>
        <taxon>Actinomycetes</taxon>
        <taxon>Micrococcales</taxon>
        <taxon>Dermabacteraceae</taxon>
        <taxon>Brachybacterium</taxon>
    </lineage>
</organism>
<feature type="region of interest" description="Disordered" evidence="1">
    <location>
        <begin position="1"/>
        <end position="34"/>
    </location>
</feature>
<evidence type="ECO:0000256" key="2">
    <source>
        <dbReference type="SAM" id="Phobius"/>
    </source>
</evidence>
<name>A0ABS1B8C4_9MICO</name>
<feature type="compositionally biased region" description="Polar residues" evidence="1">
    <location>
        <begin position="21"/>
        <end position="30"/>
    </location>
</feature>
<feature type="transmembrane region" description="Helical" evidence="2">
    <location>
        <begin position="104"/>
        <end position="129"/>
    </location>
</feature>
<evidence type="ECO:0000256" key="1">
    <source>
        <dbReference type="SAM" id="MobiDB-lite"/>
    </source>
</evidence>
<feature type="compositionally biased region" description="Low complexity" evidence="1">
    <location>
        <begin position="665"/>
        <end position="683"/>
    </location>
</feature>
<feature type="transmembrane region" description="Helical" evidence="2">
    <location>
        <begin position="72"/>
        <end position="92"/>
    </location>
</feature>
<feature type="transmembrane region" description="Helical" evidence="2">
    <location>
        <begin position="149"/>
        <end position="172"/>
    </location>
</feature>
<evidence type="ECO:0000313" key="5">
    <source>
        <dbReference type="Proteomes" id="UP000612352"/>
    </source>
</evidence>
<dbReference type="Proteomes" id="UP000612352">
    <property type="component" value="Unassembled WGS sequence"/>
</dbReference>
<dbReference type="PANTHER" id="PTHR42736:SF1">
    <property type="entry name" value="PROTEIN-GLUTAMINE GAMMA-GLUTAMYLTRANSFERASE"/>
    <property type="match status" value="1"/>
</dbReference>
<comment type="caution">
    <text evidence="4">The sequence shown here is derived from an EMBL/GenBank/DDBJ whole genome shotgun (WGS) entry which is preliminary data.</text>
</comment>
<accession>A0ABS1B8C4</accession>
<feature type="domain" description="Transglutaminase-like" evidence="3">
    <location>
        <begin position="543"/>
        <end position="613"/>
    </location>
</feature>
<dbReference type="RefSeq" id="WP_200501534.1">
    <property type="nucleotide sequence ID" value="NZ_JAEDAJ010000002.1"/>
</dbReference>
<dbReference type="SUPFAM" id="SSF54001">
    <property type="entry name" value="Cysteine proteinases"/>
    <property type="match status" value="1"/>
</dbReference>
<dbReference type="SMART" id="SM00460">
    <property type="entry name" value="TGc"/>
    <property type="match status" value="1"/>
</dbReference>
<feature type="transmembrane region" description="Helical" evidence="2">
    <location>
        <begin position="47"/>
        <end position="66"/>
    </location>
</feature>
<dbReference type="InterPro" id="IPR002931">
    <property type="entry name" value="Transglutaminase-like"/>
</dbReference>